<evidence type="ECO:0000256" key="2">
    <source>
        <dbReference type="ARBA" id="ARBA00022801"/>
    </source>
</evidence>
<dbReference type="RefSeq" id="WP_408082199.1">
    <property type="nucleotide sequence ID" value="NZ_JBELQA010000007.1"/>
</dbReference>
<protein>
    <recommendedName>
        <fullName evidence="5">Glycosyl hydrolase</fullName>
    </recommendedName>
</protein>
<dbReference type="Proteomes" id="UP001629260">
    <property type="component" value="Unassembled WGS sequence"/>
</dbReference>
<dbReference type="EMBL" id="JBELQA010000007">
    <property type="protein sequence ID" value="MFL9831731.1"/>
    <property type="molecule type" value="Genomic_DNA"/>
</dbReference>
<sequence length="158" mass="18033">MEKICSLVFVLQLVTVSTFAQEKLPFKNPDLPSEQRVNDIVSRMTLHEKISQLMDHSPAIKRLDIPEYNWWNESLHGVARAAYATVFPQSISIASSWDRQLIFDVANAISDEARAKHHEYLKKGQHGMYQGLTFWSPNINIFLEILAGDADTFVNNDT</sequence>
<dbReference type="PANTHER" id="PTHR42721">
    <property type="entry name" value="SUGAR HYDROLASE-RELATED"/>
    <property type="match status" value="1"/>
</dbReference>
<evidence type="ECO:0000256" key="1">
    <source>
        <dbReference type="ARBA" id="ARBA00005336"/>
    </source>
</evidence>
<keyword evidence="4" id="KW-1185">Reference proteome</keyword>
<evidence type="ECO:0000313" key="4">
    <source>
        <dbReference type="Proteomes" id="UP001629260"/>
    </source>
</evidence>
<evidence type="ECO:0008006" key="5">
    <source>
        <dbReference type="Google" id="ProtNLM"/>
    </source>
</evidence>
<dbReference type="PANTHER" id="PTHR42721:SF3">
    <property type="entry name" value="BETA-D-XYLOSIDASE 5-RELATED"/>
    <property type="match status" value="1"/>
</dbReference>
<dbReference type="InterPro" id="IPR044993">
    <property type="entry name" value="BXL"/>
</dbReference>
<dbReference type="InterPro" id="IPR017853">
    <property type="entry name" value="GH"/>
</dbReference>
<dbReference type="Gene3D" id="3.20.20.300">
    <property type="entry name" value="Glycoside hydrolase, family 3, N-terminal domain"/>
    <property type="match status" value="1"/>
</dbReference>
<reference evidence="3 4" key="1">
    <citation type="submission" date="2024-06" db="EMBL/GenBank/DDBJ databases">
        <authorList>
            <person name="Kaempfer P."/>
            <person name="Viver T."/>
        </authorList>
    </citation>
    <scope>NUCLEOTIDE SEQUENCE [LARGE SCALE GENOMIC DNA]</scope>
    <source>
        <strain evidence="3 4">ST-87</strain>
    </source>
</reference>
<dbReference type="SUPFAM" id="SSF51445">
    <property type="entry name" value="(Trans)glycosidases"/>
    <property type="match status" value="1"/>
</dbReference>
<accession>A0ABW8XV10</accession>
<dbReference type="InterPro" id="IPR036962">
    <property type="entry name" value="Glyco_hydro_3_N_sf"/>
</dbReference>
<proteinExistence type="inferred from homology"/>
<keyword evidence="2" id="KW-0378">Hydrolase</keyword>
<comment type="caution">
    <text evidence="3">The sequence shown here is derived from an EMBL/GenBank/DDBJ whole genome shotgun (WGS) entry which is preliminary data.</text>
</comment>
<comment type="similarity">
    <text evidence="1">Belongs to the glycosyl hydrolase 3 family.</text>
</comment>
<gene>
    <name evidence="3" type="ORF">ABS764_12820</name>
</gene>
<evidence type="ECO:0000313" key="3">
    <source>
        <dbReference type="EMBL" id="MFL9831731.1"/>
    </source>
</evidence>
<name>A0ABW8XV10_9FLAO</name>
<organism evidence="3 4">
    <name type="scientific">Flavobacterium plantiphilum</name>
    <dbReference type="NCBI Taxonomy" id="3163297"/>
    <lineage>
        <taxon>Bacteria</taxon>
        <taxon>Pseudomonadati</taxon>
        <taxon>Bacteroidota</taxon>
        <taxon>Flavobacteriia</taxon>
        <taxon>Flavobacteriales</taxon>
        <taxon>Flavobacteriaceae</taxon>
        <taxon>Flavobacterium</taxon>
    </lineage>
</organism>